<dbReference type="OrthoDB" id="43518at2157"/>
<feature type="transmembrane region" description="Helical" evidence="1">
    <location>
        <begin position="39"/>
        <end position="57"/>
    </location>
</feature>
<gene>
    <name evidence="4" type="ORF">C447_01025</name>
</gene>
<comment type="caution">
    <text evidence="4">The sequence shown here is derived from an EMBL/GenBank/DDBJ whole genome shotgun (WGS) entry which is preliminary data.</text>
</comment>
<reference evidence="4 5" key="1">
    <citation type="journal article" date="2014" name="PLoS Genet.">
        <title>Phylogenetically driven sequencing of extremely halophilic archaea reveals strategies for static and dynamic osmo-response.</title>
        <authorList>
            <person name="Becker E.A."/>
            <person name="Seitzer P.M."/>
            <person name="Tritt A."/>
            <person name="Larsen D."/>
            <person name="Krusor M."/>
            <person name="Yao A.I."/>
            <person name="Wu D."/>
            <person name="Madern D."/>
            <person name="Eisen J.A."/>
            <person name="Darling A.E."/>
            <person name="Facciotti M.T."/>
        </authorList>
    </citation>
    <scope>NUCLEOTIDE SEQUENCE [LARGE SCALE GENOMIC DNA]</scope>
    <source>
        <strain evidence="4 5">100A6</strain>
    </source>
</reference>
<name>M0M7N7_9EURY</name>
<dbReference type="RefSeq" id="WP_007689985.1">
    <property type="nucleotide sequence ID" value="NZ_AJRK01000027.1"/>
</dbReference>
<sequence length="539" mass="57517">MNTWQRRALYSAVSLGLLILGYAVVYDYGMATFEGEPTTFLHSLQVVVETFTTTGFGSDAGWTSPAMNVIVIVMDLTGVALIFLALPAIVFPLLEETFSTSAPTHADLDGHVVVCEYTPRGETLIEELERREIPYVVVEPDRDRADDLHEDGVSVVYGNPESEATLERVNLDAARALVADSTDESNASIALAASESGTRVIAFVEDTDVADYLTYAGADDVFSPRRLVGESLADKVTTAVSPELRDAIEISDEFEVAELTIQPGSDLAGVTIAESRITENTGAHVIGAWLRGAFVSPPGPDTRLDEHSLLLVAGREEQLEALKRMTTAETRPYRRGNVVIAGRGEVGSTVDAAIAADGLASVVVDLADKPGVDIVGDATEEAVLKTAGLDDALAVVLALPDDTQTVFAALVIRELYPDIEILARAKETESVGKLYRAGADYVLALATVSGRMLASTILDEDVMDFDSQIEVLQTTCPNLAGRTLAEADVRARTGCTVVAVERDGEMLTDIGPDFELRTGDEVVVVGTDEDVNGFTALAE</sequence>
<dbReference type="Gene3D" id="1.10.287.70">
    <property type="match status" value="1"/>
</dbReference>
<dbReference type="InterPro" id="IPR006037">
    <property type="entry name" value="RCK_C"/>
</dbReference>
<dbReference type="Proteomes" id="UP000011566">
    <property type="component" value="Unassembled WGS sequence"/>
</dbReference>
<feature type="domain" description="RCK N-terminal" evidence="2">
    <location>
        <begin position="335"/>
        <end position="443"/>
    </location>
</feature>
<dbReference type="SUPFAM" id="SSF116726">
    <property type="entry name" value="TrkA C-terminal domain-like"/>
    <property type="match status" value="2"/>
</dbReference>
<keyword evidence="1" id="KW-1133">Transmembrane helix</keyword>
<dbReference type="Gene3D" id="3.40.50.720">
    <property type="entry name" value="NAD(P)-binding Rossmann-like Domain"/>
    <property type="match status" value="2"/>
</dbReference>
<dbReference type="PANTHER" id="PTHR43833:SF9">
    <property type="entry name" value="POTASSIUM CHANNEL PROTEIN YUGO-RELATED"/>
    <property type="match status" value="1"/>
</dbReference>
<dbReference type="Gene3D" id="3.30.70.1450">
    <property type="entry name" value="Regulator of K+ conductance, C-terminal domain"/>
    <property type="match status" value="2"/>
</dbReference>
<dbReference type="InterPro" id="IPR036721">
    <property type="entry name" value="RCK_C_sf"/>
</dbReference>
<keyword evidence="1" id="KW-0812">Transmembrane</keyword>
<keyword evidence="5" id="KW-1185">Reference proteome</keyword>
<dbReference type="SUPFAM" id="SSF81324">
    <property type="entry name" value="Voltage-gated potassium channels"/>
    <property type="match status" value="1"/>
</dbReference>
<dbReference type="PANTHER" id="PTHR43833">
    <property type="entry name" value="POTASSIUM CHANNEL PROTEIN 2-RELATED-RELATED"/>
    <property type="match status" value="1"/>
</dbReference>
<dbReference type="PATRIC" id="fig|1132509.6.peg.246"/>
<feature type="domain" description="RCK C-terminal" evidence="3">
    <location>
        <begin position="244"/>
        <end position="328"/>
    </location>
</feature>
<dbReference type="SUPFAM" id="SSF51735">
    <property type="entry name" value="NAD(P)-binding Rossmann-fold domains"/>
    <property type="match status" value="2"/>
</dbReference>
<accession>M0M7N7</accession>
<dbReference type="eggNOG" id="arCOG01960">
    <property type="taxonomic scope" value="Archaea"/>
</dbReference>
<dbReference type="GO" id="GO:0008324">
    <property type="term" value="F:monoatomic cation transmembrane transporter activity"/>
    <property type="evidence" value="ECO:0007669"/>
    <property type="project" value="InterPro"/>
</dbReference>
<proteinExistence type="predicted"/>
<feature type="domain" description="RCK C-terminal" evidence="3">
    <location>
        <begin position="454"/>
        <end position="539"/>
    </location>
</feature>
<organism evidence="4 5">
    <name type="scientific">Halococcus hamelinensis 100A6</name>
    <dbReference type="NCBI Taxonomy" id="1132509"/>
    <lineage>
        <taxon>Archaea</taxon>
        <taxon>Methanobacteriati</taxon>
        <taxon>Methanobacteriota</taxon>
        <taxon>Stenosarchaea group</taxon>
        <taxon>Halobacteria</taxon>
        <taxon>Halobacteriales</taxon>
        <taxon>Halococcaceae</taxon>
        <taxon>Halococcus</taxon>
    </lineage>
</organism>
<feature type="domain" description="RCK N-terminal" evidence="2">
    <location>
        <begin position="109"/>
        <end position="223"/>
    </location>
</feature>
<evidence type="ECO:0000313" key="5">
    <source>
        <dbReference type="Proteomes" id="UP000011566"/>
    </source>
</evidence>
<dbReference type="Pfam" id="PF02254">
    <property type="entry name" value="TrkA_N"/>
    <property type="match status" value="2"/>
</dbReference>
<dbReference type="InterPro" id="IPR036291">
    <property type="entry name" value="NAD(P)-bd_dom_sf"/>
</dbReference>
<keyword evidence="1" id="KW-0472">Membrane</keyword>
<evidence type="ECO:0000313" key="4">
    <source>
        <dbReference type="EMBL" id="EMA41393.1"/>
    </source>
</evidence>
<dbReference type="Pfam" id="PF02080">
    <property type="entry name" value="TrkA_C"/>
    <property type="match status" value="2"/>
</dbReference>
<evidence type="ECO:0000259" key="3">
    <source>
        <dbReference type="PROSITE" id="PS51202"/>
    </source>
</evidence>
<feature type="transmembrane region" description="Helical" evidence="1">
    <location>
        <begin position="69"/>
        <end position="94"/>
    </location>
</feature>
<dbReference type="PROSITE" id="PS51202">
    <property type="entry name" value="RCK_C"/>
    <property type="match status" value="2"/>
</dbReference>
<dbReference type="PROSITE" id="PS51201">
    <property type="entry name" value="RCK_N"/>
    <property type="match status" value="2"/>
</dbReference>
<dbReference type="AlphaFoldDB" id="M0M7N7"/>
<protein>
    <submittedName>
        <fullName evidence="4">Trk active potasium channel</fullName>
    </submittedName>
</protein>
<dbReference type="GO" id="GO:0006813">
    <property type="term" value="P:potassium ion transport"/>
    <property type="evidence" value="ECO:0007669"/>
    <property type="project" value="InterPro"/>
</dbReference>
<dbReference type="InterPro" id="IPR003148">
    <property type="entry name" value="RCK_N"/>
</dbReference>
<evidence type="ECO:0000256" key="1">
    <source>
        <dbReference type="SAM" id="Phobius"/>
    </source>
</evidence>
<evidence type="ECO:0000259" key="2">
    <source>
        <dbReference type="PROSITE" id="PS51201"/>
    </source>
</evidence>
<dbReference type="InterPro" id="IPR050721">
    <property type="entry name" value="Trk_Ktr_HKT_K-transport"/>
</dbReference>
<dbReference type="EMBL" id="AOMB01000005">
    <property type="protein sequence ID" value="EMA41393.1"/>
    <property type="molecule type" value="Genomic_DNA"/>
</dbReference>